<keyword evidence="3" id="KW-0732">Signal</keyword>
<evidence type="ECO:0000313" key="4">
    <source>
        <dbReference type="EMBL" id="OGZ07891.1"/>
    </source>
</evidence>
<feature type="signal peptide" evidence="3">
    <location>
        <begin position="1"/>
        <end position="24"/>
    </location>
</feature>
<dbReference type="AlphaFoldDB" id="A0A1G2D4P5"/>
<feature type="compositionally biased region" description="Low complexity" evidence="2">
    <location>
        <begin position="196"/>
        <end position="205"/>
    </location>
</feature>
<proteinExistence type="predicted"/>
<organism evidence="4 5">
    <name type="scientific">Candidatus Lloydbacteria bacterium RIFCSPHIGHO2_02_FULL_50_13</name>
    <dbReference type="NCBI Taxonomy" id="1798661"/>
    <lineage>
        <taxon>Bacteria</taxon>
        <taxon>Candidatus Lloydiibacteriota</taxon>
    </lineage>
</organism>
<name>A0A1G2D4P5_9BACT</name>
<accession>A0A1G2D4P5</accession>
<sequence length="212" mass="22368">MNTKHLVSGVALGALLFSPMISLAQVGAVTGARETATGRATGRVASSTFDERKAATQEKLAERRSAILQRIASRMIEHMERAIERLRKIATRIDSRIVKLKERGVNTAASEALLATARQKLDTATTAVESAKAAMESALTAADVDANGDGKPDKVDPGKKVREFLAAARDATKDAHRALVETIKSLKSSAELRGKTPGATATSTPPALPTTP</sequence>
<feature type="region of interest" description="Disordered" evidence="2">
    <location>
        <begin position="187"/>
        <end position="212"/>
    </location>
</feature>
<gene>
    <name evidence="4" type="ORF">A3D65_02950</name>
</gene>
<dbReference type="Proteomes" id="UP000177996">
    <property type="component" value="Unassembled WGS sequence"/>
</dbReference>
<feature type="coiled-coil region" evidence="1">
    <location>
        <begin position="76"/>
        <end position="134"/>
    </location>
</feature>
<reference evidence="4 5" key="1">
    <citation type="journal article" date="2016" name="Nat. Commun.">
        <title>Thousands of microbial genomes shed light on interconnected biogeochemical processes in an aquifer system.</title>
        <authorList>
            <person name="Anantharaman K."/>
            <person name="Brown C.T."/>
            <person name="Hug L.A."/>
            <person name="Sharon I."/>
            <person name="Castelle C.J."/>
            <person name="Probst A.J."/>
            <person name="Thomas B.C."/>
            <person name="Singh A."/>
            <person name="Wilkins M.J."/>
            <person name="Karaoz U."/>
            <person name="Brodie E.L."/>
            <person name="Williams K.H."/>
            <person name="Hubbard S.S."/>
            <person name="Banfield J.F."/>
        </authorList>
    </citation>
    <scope>NUCLEOTIDE SEQUENCE [LARGE SCALE GENOMIC DNA]</scope>
</reference>
<protein>
    <recommendedName>
        <fullName evidence="6">DUF5667 domain-containing protein</fullName>
    </recommendedName>
</protein>
<evidence type="ECO:0000256" key="1">
    <source>
        <dbReference type="SAM" id="Coils"/>
    </source>
</evidence>
<dbReference type="EMBL" id="MHLL01000050">
    <property type="protein sequence ID" value="OGZ07891.1"/>
    <property type="molecule type" value="Genomic_DNA"/>
</dbReference>
<keyword evidence="1" id="KW-0175">Coiled coil</keyword>
<evidence type="ECO:0000256" key="2">
    <source>
        <dbReference type="SAM" id="MobiDB-lite"/>
    </source>
</evidence>
<evidence type="ECO:0000313" key="5">
    <source>
        <dbReference type="Proteomes" id="UP000177996"/>
    </source>
</evidence>
<evidence type="ECO:0000256" key="3">
    <source>
        <dbReference type="SAM" id="SignalP"/>
    </source>
</evidence>
<evidence type="ECO:0008006" key="6">
    <source>
        <dbReference type="Google" id="ProtNLM"/>
    </source>
</evidence>
<feature type="chain" id="PRO_5009582461" description="DUF5667 domain-containing protein" evidence="3">
    <location>
        <begin position="25"/>
        <end position="212"/>
    </location>
</feature>
<comment type="caution">
    <text evidence="4">The sequence shown here is derived from an EMBL/GenBank/DDBJ whole genome shotgun (WGS) entry which is preliminary data.</text>
</comment>